<keyword evidence="1 2" id="KW-0195">Cyclin</keyword>
<dbReference type="CDD" id="cd20513">
    <property type="entry name" value="CYCLIN_CCNC_rpt1"/>
    <property type="match status" value="1"/>
</dbReference>
<protein>
    <recommendedName>
        <fullName evidence="4">Cyclin-like domain-containing protein</fullName>
    </recommendedName>
</protein>
<feature type="region of interest" description="Disordered" evidence="3">
    <location>
        <begin position="302"/>
        <end position="322"/>
    </location>
</feature>
<organism evidence="5 6">
    <name type="scientific">Caenorhabditis briggsae</name>
    <dbReference type="NCBI Taxonomy" id="6238"/>
    <lineage>
        <taxon>Eukaryota</taxon>
        <taxon>Metazoa</taxon>
        <taxon>Ecdysozoa</taxon>
        <taxon>Nematoda</taxon>
        <taxon>Chromadorea</taxon>
        <taxon>Rhabditida</taxon>
        <taxon>Rhabditina</taxon>
        <taxon>Rhabditomorpha</taxon>
        <taxon>Rhabditoidea</taxon>
        <taxon>Rhabditidae</taxon>
        <taxon>Peloderinae</taxon>
        <taxon>Caenorhabditis</taxon>
    </lineage>
</organism>
<dbReference type="PANTHER" id="PTHR10026">
    <property type="entry name" value="CYCLIN"/>
    <property type="match status" value="1"/>
</dbReference>
<proteinExistence type="inferred from homology"/>
<evidence type="ECO:0000256" key="1">
    <source>
        <dbReference type="ARBA" id="ARBA00023127"/>
    </source>
</evidence>
<dbReference type="GO" id="GO:0006357">
    <property type="term" value="P:regulation of transcription by RNA polymerase II"/>
    <property type="evidence" value="ECO:0007669"/>
    <property type="project" value="InterPro"/>
</dbReference>
<keyword evidence="6" id="KW-1185">Reference proteome</keyword>
<dbReference type="PIRSF" id="PIRSF028758">
    <property type="entry name" value="Cyclin, C/H/G types"/>
    <property type="match status" value="1"/>
</dbReference>
<name>A0AAE9EI71_CAEBR</name>
<feature type="domain" description="Cyclin-like" evidence="4">
    <location>
        <begin position="46"/>
        <end position="186"/>
    </location>
</feature>
<dbReference type="EMBL" id="CP092622">
    <property type="protein sequence ID" value="UMM21344.1"/>
    <property type="molecule type" value="Genomic_DNA"/>
</dbReference>
<evidence type="ECO:0000256" key="3">
    <source>
        <dbReference type="SAM" id="MobiDB-lite"/>
    </source>
</evidence>
<evidence type="ECO:0000313" key="5">
    <source>
        <dbReference type="EMBL" id="UMM21344.1"/>
    </source>
</evidence>
<dbReference type="InterPro" id="IPR036915">
    <property type="entry name" value="Cyclin-like_sf"/>
</dbReference>
<evidence type="ECO:0000256" key="2">
    <source>
        <dbReference type="RuleBase" id="RU000383"/>
    </source>
</evidence>
<reference evidence="5 6" key="1">
    <citation type="submission" date="2022-04" db="EMBL/GenBank/DDBJ databases">
        <title>Chromosome-level reference genomes for two strains of Caenorhabditis briggsae: an improved platform for comparative genomics.</title>
        <authorList>
            <person name="Stevens L."/>
            <person name="Andersen E."/>
        </authorList>
    </citation>
    <scope>NUCLEOTIDE SEQUENCE [LARGE SCALE GENOMIC DNA]</scope>
    <source>
        <strain evidence="5">VX34</strain>
        <tissue evidence="5">Whole-organism</tissue>
    </source>
</reference>
<dbReference type="InterPro" id="IPR006671">
    <property type="entry name" value="Cyclin_N"/>
</dbReference>
<dbReference type="SUPFAM" id="SSF47954">
    <property type="entry name" value="Cyclin-like"/>
    <property type="match status" value="2"/>
</dbReference>
<comment type="similarity">
    <text evidence="2">Belongs to the cyclin family.</text>
</comment>
<dbReference type="Pfam" id="PF00134">
    <property type="entry name" value="Cyclin_N"/>
    <property type="match status" value="1"/>
</dbReference>
<dbReference type="InterPro" id="IPR043198">
    <property type="entry name" value="Cyclin/Ssn8"/>
</dbReference>
<dbReference type="SMART" id="SM00385">
    <property type="entry name" value="CYCLIN"/>
    <property type="match status" value="1"/>
</dbReference>
<accession>A0AAE9EI71</accession>
<dbReference type="GO" id="GO:0016538">
    <property type="term" value="F:cyclin-dependent protein serine/threonine kinase regulator activity"/>
    <property type="evidence" value="ECO:0007669"/>
    <property type="project" value="InterPro"/>
</dbReference>
<dbReference type="AlphaFoldDB" id="A0AAE9EI71"/>
<dbReference type="Proteomes" id="UP000829354">
    <property type="component" value="Chromosome III"/>
</dbReference>
<sequence length="322" mass="37389">MALDFWKSSHAQQWIFDKTEIWKQRAEDMKTYCEEEYSRLNIFWANFITAVATECAHSQANVGCKLRQQVIATAIVYFKRFYLRQSFRDMCPFLVASTALFLACKVEEHTTLSVSSFLKNTALVSRITMPHSNHTPDRINNLNYIKEFLPKRWGVAFETNSAKNGVLYDSEFILVEILDCCLVVHHAMRPMFELLEDWKQHTLTSTNTPVKDFDQIEIQCQKVVNDTLRCDVGLMFAPHCIGLASISVGMELMGRGEELEDWLVEVDTDMDKLADCINQIYTMYQLWRSFDEKEEVKKLMAKLPKPNTPIPPPQQQQSSYHM</sequence>
<gene>
    <name evidence="5" type="ORF">L5515_003066</name>
</gene>
<evidence type="ECO:0000259" key="4">
    <source>
        <dbReference type="SMART" id="SM00385"/>
    </source>
</evidence>
<evidence type="ECO:0000313" key="6">
    <source>
        <dbReference type="Proteomes" id="UP000829354"/>
    </source>
</evidence>
<dbReference type="Gene3D" id="1.10.472.10">
    <property type="entry name" value="Cyclin-like"/>
    <property type="match status" value="2"/>
</dbReference>
<dbReference type="InterPro" id="IPR013763">
    <property type="entry name" value="Cyclin-like_dom"/>
</dbReference>